<dbReference type="GO" id="GO:0000160">
    <property type="term" value="P:phosphorelay signal transduction system"/>
    <property type="evidence" value="ECO:0007669"/>
    <property type="project" value="InterPro"/>
</dbReference>
<gene>
    <name evidence="4" type="ORF">MGR_3933</name>
</gene>
<evidence type="ECO:0000313" key="4">
    <source>
        <dbReference type="EMBL" id="CAM77865.1"/>
    </source>
</evidence>
<dbReference type="PANTHER" id="PTHR44591">
    <property type="entry name" value="STRESS RESPONSE REGULATOR PROTEIN 1"/>
    <property type="match status" value="1"/>
</dbReference>
<dbReference type="EMBL" id="CU459003">
    <property type="protein sequence ID" value="CAM77865.1"/>
    <property type="molecule type" value="Genomic_DNA"/>
</dbReference>
<dbReference type="InterPro" id="IPR001789">
    <property type="entry name" value="Sig_transdc_resp-reg_receiver"/>
</dbReference>
<feature type="modified residue" description="4-aspartylphosphate" evidence="2">
    <location>
        <position position="98"/>
    </location>
</feature>
<name>A4U4Q8_9PROT</name>
<protein>
    <submittedName>
        <fullName evidence="4">Response regulator receiver</fullName>
    </submittedName>
</protein>
<dbReference type="SUPFAM" id="SSF52172">
    <property type="entry name" value="CheY-like"/>
    <property type="match status" value="1"/>
</dbReference>
<accession>A4U4Q8</accession>
<sequence length="163" mass="18244">MTEHVFALPECWRSWTLGLRQGHASSIDFPWTFSGRVKERAVAVNKTVLLVDDSRVARMMTRKMIETDRPGWQVVEAATGEEALEVYSRVLPDFVIMDVNMPGMGGLEATKRLKAVYPQAVVTLLTANIQDPVREQAEEMGVGFMSKPVRGDVLMAFLSVDEE</sequence>
<dbReference type="PROSITE" id="PS50110">
    <property type="entry name" value="RESPONSE_REGULATORY"/>
    <property type="match status" value="1"/>
</dbReference>
<dbReference type="Gene3D" id="3.40.50.2300">
    <property type="match status" value="1"/>
</dbReference>
<keyword evidence="1 2" id="KW-0597">Phosphoprotein</keyword>
<organism evidence="4">
    <name type="scientific">Magnetospirillum gryphiswaldense</name>
    <dbReference type="NCBI Taxonomy" id="55518"/>
    <lineage>
        <taxon>Bacteria</taxon>
        <taxon>Pseudomonadati</taxon>
        <taxon>Pseudomonadota</taxon>
        <taxon>Alphaproteobacteria</taxon>
        <taxon>Rhodospirillales</taxon>
        <taxon>Rhodospirillaceae</taxon>
        <taxon>Magnetospirillum</taxon>
    </lineage>
</organism>
<dbReference type="InterPro" id="IPR011006">
    <property type="entry name" value="CheY-like_superfamily"/>
</dbReference>
<dbReference type="PANTHER" id="PTHR44591:SF3">
    <property type="entry name" value="RESPONSE REGULATORY DOMAIN-CONTAINING PROTEIN"/>
    <property type="match status" value="1"/>
</dbReference>
<feature type="domain" description="Response regulatory" evidence="3">
    <location>
        <begin position="47"/>
        <end position="162"/>
    </location>
</feature>
<evidence type="ECO:0000256" key="1">
    <source>
        <dbReference type="ARBA" id="ARBA00022553"/>
    </source>
</evidence>
<proteinExistence type="predicted"/>
<reference evidence="4" key="1">
    <citation type="journal article" date="2007" name="J. Bacteriol.">
        <title>Comparative genome analysis of four magnetotactic bacteria reveals a complex set of group-specific genes implicated in magnetosome biomineralization and function.</title>
        <authorList>
            <person name="Richter M."/>
            <person name="Kube M."/>
            <person name="Bazylinski D.A."/>
            <person name="Lombardot T."/>
            <person name="Gloeckner F.O."/>
            <person name="Reinhardt R."/>
            <person name="Schueler D."/>
        </authorList>
    </citation>
    <scope>NUCLEOTIDE SEQUENCE</scope>
    <source>
        <strain evidence="4">MSR-1</strain>
    </source>
</reference>
<dbReference type="CDD" id="cd17546">
    <property type="entry name" value="REC_hyHK_CKI1_RcsC-like"/>
    <property type="match status" value="1"/>
</dbReference>
<dbReference type="AlphaFoldDB" id="A4U4Q8"/>
<dbReference type="Pfam" id="PF00072">
    <property type="entry name" value="Response_reg"/>
    <property type="match status" value="1"/>
</dbReference>
<evidence type="ECO:0000256" key="2">
    <source>
        <dbReference type="PROSITE-ProRule" id="PRU00169"/>
    </source>
</evidence>
<dbReference type="SMART" id="SM00448">
    <property type="entry name" value="REC"/>
    <property type="match status" value="1"/>
</dbReference>
<evidence type="ECO:0000259" key="3">
    <source>
        <dbReference type="PROSITE" id="PS50110"/>
    </source>
</evidence>
<dbReference type="InterPro" id="IPR050595">
    <property type="entry name" value="Bact_response_regulator"/>
</dbReference>